<evidence type="ECO:0000313" key="13">
    <source>
        <dbReference type="Proteomes" id="UP000428260"/>
    </source>
</evidence>
<comment type="subcellular location">
    <subcellularLocation>
        <location evidence="9">Cytoplasm</location>
    </subcellularLocation>
</comment>
<dbReference type="GO" id="GO:0046872">
    <property type="term" value="F:metal ion binding"/>
    <property type="evidence" value="ECO:0007669"/>
    <property type="project" value="UniProtKB-KW"/>
</dbReference>
<keyword evidence="8 9" id="KW-0119">Carbohydrate metabolism</keyword>
<feature type="binding site" evidence="9">
    <location>
        <begin position="40"/>
        <end position="44"/>
    </location>
    <ligand>
        <name>substrate</name>
    </ligand>
</feature>
<keyword evidence="3 9" id="KW-0547">Nucleotide-binding</keyword>
<evidence type="ECO:0000256" key="1">
    <source>
        <dbReference type="ARBA" id="ARBA00022679"/>
    </source>
</evidence>
<name>A0A6I6K2B4_9BACT</name>
<comment type="subunit">
    <text evidence="9">Homodimer.</text>
</comment>
<dbReference type="PRINTS" id="PR00990">
    <property type="entry name" value="RIBOKINASE"/>
</dbReference>
<dbReference type="EC" id="2.7.1.15" evidence="9 10"/>
<keyword evidence="7 9" id="KW-0630">Potassium</keyword>
<keyword evidence="2 9" id="KW-0479">Metal-binding</keyword>
<feature type="binding site" evidence="9">
    <location>
        <position position="286"/>
    </location>
    <ligand>
        <name>K(+)</name>
        <dbReference type="ChEBI" id="CHEBI:29103"/>
    </ligand>
</feature>
<comment type="similarity">
    <text evidence="9">Belongs to the carbohydrate kinase PfkB family. Ribokinase subfamily.</text>
</comment>
<dbReference type="KEGG" id="mcos:GM418_28875"/>
<comment type="caution">
    <text evidence="9">Lacks conserved residue(s) required for the propagation of feature annotation.</text>
</comment>
<evidence type="ECO:0000256" key="5">
    <source>
        <dbReference type="ARBA" id="ARBA00022840"/>
    </source>
</evidence>
<keyword evidence="4 9" id="KW-0418">Kinase</keyword>
<dbReference type="EMBL" id="CP046401">
    <property type="protein sequence ID" value="QGY47540.1"/>
    <property type="molecule type" value="Genomic_DNA"/>
</dbReference>
<feature type="binding site" evidence="9">
    <location>
        <position position="247"/>
    </location>
    <ligand>
        <name>K(+)</name>
        <dbReference type="ChEBI" id="CHEBI:29103"/>
    </ligand>
</feature>
<evidence type="ECO:0000256" key="10">
    <source>
        <dbReference type="NCBIfam" id="TIGR02152"/>
    </source>
</evidence>
<evidence type="ECO:0000256" key="4">
    <source>
        <dbReference type="ARBA" id="ARBA00022777"/>
    </source>
</evidence>
<dbReference type="Pfam" id="PF00294">
    <property type="entry name" value="PfkB"/>
    <property type="match status" value="1"/>
</dbReference>
<dbReference type="AlphaFoldDB" id="A0A6I6K2B4"/>
<comment type="cofactor">
    <cofactor evidence="9">
        <name>Mg(2+)</name>
        <dbReference type="ChEBI" id="CHEBI:18420"/>
    </cofactor>
    <text evidence="9">Requires a divalent cation, most likely magnesium in vivo, as an electrophilic catalyst to aid phosphoryl group transfer. It is the chelate of the metal and the nucleotide that is the actual substrate.</text>
</comment>
<feature type="domain" description="Carbohydrate kinase PfkB" evidence="11">
    <location>
        <begin position="3"/>
        <end position="296"/>
    </location>
</feature>
<dbReference type="PANTHER" id="PTHR10584:SF166">
    <property type="entry name" value="RIBOKINASE"/>
    <property type="match status" value="1"/>
</dbReference>
<comment type="function">
    <text evidence="9">Catalyzes the phosphorylation of ribose at O-5 in a reaction requiring ATP and magnesium. The resulting D-ribose-5-phosphate can then be used either for sythesis of nucleotides, histidine, and tryptophan, or as a component of the pentose phosphate pathway.</text>
</comment>
<comment type="pathway">
    <text evidence="9">Carbohydrate metabolism; D-ribose degradation; D-ribose 5-phosphate from beta-D-ribopyranose: step 2/2.</text>
</comment>
<dbReference type="InterPro" id="IPR011611">
    <property type="entry name" value="PfkB_dom"/>
</dbReference>
<feature type="binding site" evidence="9">
    <location>
        <position position="288"/>
    </location>
    <ligand>
        <name>K(+)</name>
        <dbReference type="ChEBI" id="CHEBI:29103"/>
    </ligand>
</feature>
<accession>A0A6I6K2B4</accession>
<dbReference type="PANTHER" id="PTHR10584">
    <property type="entry name" value="SUGAR KINASE"/>
    <property type="match status" value="1"/>
</dbReference>
<reference evidence="12 13" key="1">
    <citation type="submission" date="2019-11" db="EMBL/GenBank/DDBJ databases">
        <authorList>
            <person name="Zheng R.K."/>
            <person name="Sun C.M."/>
        </authorList>
    </citation>
    <scope>NUCLEOTIDE SEQUENCE [LARGE SCALE GENOMIC DNA]</scope>
    <source>
        <strain evidence="12 13">WC007</strain>
    </source>
</reference>
<protein>
    <recommendedName>
        <fullName evidence="9 10">Ribokinase</fullName>
        <shortName evidence="9">RK</shortName>
        <ecNumber evidence="9 10">2.7.1.15</ecNumber>
    </recommendedName>
</protein>
<keyword evidence="13" id="KW-1185">Reference proteome</keyword>
<dbReference type="InterPro" id="IPR002139">
    <property type="entry name" value="Ribo/fructo_kinase"/>
</dbReference>
<dbReference type="UniPathway" id="UPA00916">
    <property type="reaction ID" value="UER00889"/>
</dbReference>
<evidence type="ECO:0000256" key="2">
    <source>
        <dbReference type="ARBA" id="ARBA00022723"/>
    </source>
</evidence>
<dbReference type="HAMAP" id="MF_01987">
    <property type="entry name" value="Ribokinase"/>
    <property type="match status" value="1"/>
</dbReference>
<feature type="binding site" evidence="9">
    <location>
        <begin position="12"/>
        <end position="14"/>
    </location>
    <ligand>
        <name>substrate</name>
    </ligand>
</feature>
<dbReference type="InterPro" id="IPR029056">
    <property type="entry name" value="Ribokinase-like"/>
</dbReference>
<proteinExistence type="inferred from homology"/>
<dbReference type="GO" id="GO:0005829">
    <property type="term" value="C:cytosol"/>
    <property type="evidence" value="ECO:0007669"/>
    <property type="project" value="TreeGrafter"/>
</dbReference>
<feature type="binding site" evidence="9">
    <location>
        <position position="253"/>
    </location>
    <ligand>
        <name>substrate</name>
    </ligand>
</feature>
<dbReference type="NCBIfam" id="TIGR02152">
    <property type="entry name" value="D_ribokin_bact"/>
    <property type="match status" value="1"/>
</dbReference>
<dbReference type="GO" id="GO:0004747">
    <property type="term" value="F:ribokinase activity"/>
    <property type="evidence" value="ECO:0007669"/>
    <property type="project" value="UniProtKB-UniRule"/>
</dbReference>
<feature type="binding site" evidence="9">
    <location>
        <position position="292"/>
    </location>
    <ligand>
        <name>K(+)</name>
        <dbReference type="ChEBI" id="CHEBI:29103"/>
    </ligand>
</feature>
<evidence type="ECO:0000256" key="6">
    <source>
        <dbReference type="ARBA" id="ARBA00022842"/>
    </source>
</evidence>
<feature type="binding site" evidence="9">
    <location>
        <begin position="221"/>
        <end position="226"/>
    </location>
    <ligand>
        <name>ATP</name>
        <dbReference type="ChEBI" id="CHEBI:30616"/>
    </ligand>
</feature>
<feature type="binding site" evidence="9">
    <location>
        <position position="141"/>
    </location>
    <ligand>
        <name>substrate</name>
    </ligand>
</feature>
<evidence type="ECO:0000313" key="12">
    <source>
        <dbReference type="EMBL" id="QGY47540.1"/>
    </source>
</evidence>
<feature type="binding site" evidence="9">
    <location>
        <begin position="252"/>
        <end position="253"/>
    </location>
    <ligand>
        <name>ATP</name>
        <dbReference type="ChEBI" id="CHEBI:30616"/>
    </ligand>
</feature>
<sequence length="309" mass="33639">MKNKIVVIGSSNVDMIMKMERLPRIGETIADAEFLQTYGGKGANQAIGSVRAGGNVAFVNCVGDDAFTPQMLKNFKADELDIRFVFQEEGISSGYALVMIGDQGNNYLSVAPGANYRLIPARIDEAMPVIEESAMILMQYEIPEQTIKYVFDIAKEKNIPVLWNFAPARSFNLSYIGETAILIVNETEAEFLCGFPVESNEEVEKAGQHLLRMGAKLVIITLGKRGSFALSLIDKIYVPAFNVDVVDTTAAGDVFCGSFAVAQVEGKSLKDALVFASAASALCVTKMGAQPSAPTRNEIEKFLNHEQQE</sequence>
<evidence type="ECO:0000256" key="7">
    <source>
        <dbReference type="ARBA" id="ARBA00022958"/>
    </source>
</evidence>
<dbReference type="Gene3D" id="3.40.1190.20">
    <property type="match status" value="1"/>
</dbReference>
<evidence type="ECO:0000256" key="3">
    <source>
        <dbReference type="ARBA" id="ARBA00022741"/>
    </source>
</evidence>
<feature type="binding site" evidence="9">
    <location>
        <position position="185"/>
    </location>
    <ligand>
        <name>ATP</name>
        <dbReference type="ChEBI" id="CHEBI:30616"/>
    </ligand>
</feature>
<comment type="activity regulation">
    <text evidence="9">Activated by a monovalent cation that binds near, but not in, the active site. The most likely occupant of the site in vivo is potassium. Ion binding induces a conformational change that may alter substrate affinity.</text>
</comment>
<comment type="catalytic activity">
    <reaction evidence="9">
        <text>D-ribose + ATP = D-ribose 5-phosphate + ADP + H(+)</text>
        <dbReference type="Rhea" id="RHEA:13697"/>
        <dbReference type="ChEBI" id="CHEBI:15378"/>
        <dbReference type="ChEBI" id="CHEBI:30616"/>
        <dbReference type="ChEBI" id="CHEBI:47013"/>
        <dbReference type="ChEBI" id="CHEBI:78346"/>
        <dbReference type="ChEBI" id="CHEBI:456216"/>
        <dbReference type="EC" id="2.7.1.15"/>
    </reaction>
</comment>
<dbReference type="GO" id="GO:0019303">
    <property type="term" value="P:D-ribose catabolic process"/>
    <property type="evidence" value="ECO:0007669"/>
    <property type="project" value="UniProtKB-UniRule"/>
</dbReference>
<keyword evidence="5 9" id="KW-0067">ATP-binding</keyword>
<dbReference type="RefSeq" id="WP_158871523.1">
    <property type="nucleotide sequence ID" value="NZ_CP046401.1"/>
</dbReference>
<evidence type="ECO:0000259" key="11">
    <source>
        <dbReference type="Pfam" id="PF00294"/>
    </source>
</evidence>
<feature type="active site" description="Proton acceptor" evidence="9">
    <location>
        <position position="253"/>
    </location>
</feature>
<feature type="binding site" evidence="9">
    <location>
        <position position="249"/>
    </location>
    <ligand>
        <name>K(+)</name>
        <dbReference type="ChEBI" id="CHEBI:29103"/>
    </ligand>
</feature>
<keyword evidence="6 9" id="KW-0460">Magnesium</keyword>
<gene>
    <name evidence="9 12" type="primary">rbsK</name>
    <name evidence="12" type="ORF">GM418_28875</name>
</gene>
<dbReference type="GO" id="GO:0005524">
    <property type="term" value="F:ATP binding"/>
    <property type="evidence" value="ECO:0007669"/>
    <property type="project" value="UniProtKB-UniRule"/>
</dbReference>
<keyword evidence="1 9" id="KW-0808">Transferase</keyword>
<dbReference type="SUPFAM" id="SSF53613">
    <property type="entry name" value="Ribokinase-like"/>
    <property type="match status" value="1"/>
</dbReference>
<dbReference type="Proteomes" id="UP000428260">
    <property type="component" value="Chromosome"/>
</dbReference>
<keyword evidence="9" id="KW-0963">Cytoplasm</keyword>
<feature type="binding site" evidence="9">
    <location>
        <position position="283"/>
    </location>
    <ligand>
        <name>K(+)</name>
        <dbReference type="ChEBI" id="CHEBI:29103"/>
    </ligand>
</feature>
<dbReference type="InterPro" id="IPR011877">
    <property type="entry name" value="Ribokinase"/>
</dbReference>
<evidence type="ECO:0000256" key="9">
    <source>
        <dbReference type="HAMAP-Rule" id="MF_01987"/>
    </source>
</evidence>
<dbReference type="CDD" id="cd01174">
    <property type="entry name" value="ribokinase"/>
    <property type="match status" value="1"/>
</dbReference>
<evidence type="ECO:0000256" key="8">
    <source>
        <dbReference type="ARBA" id="ARBA00023277"/>
    </source>
</evidence>
<organism evidence="12 13">
    <name type="scientific">Maribellus comscasis</name>
    <dbReference type="NCBI Taxonomy" id="2681766"/>
    <lineage>
        <taxon>Bacteria</taxon>
        <taxon>Pseudomonadati</taxon>
        <taxon>Bacteroidota</taxon>
        <taxon>Bacteroidia</taxon>
        <taxon>Marinilabiliales</taxon>
        <taxon>Prolixibacteraceae</taxon>
        <taxon>Maribellus</taxon>
    </lineage>
</organism>